<keyword evidence="9" id="KW-0647">Proteasome</keyword>
<evidence type="ECO:0000256" key="4">
    <source>
        <dbReference type="ARBA" id="ARBA00022801"/>
    </source>
</evidence>
<name>A0A329EIP6_VIBDI</name>
<evidence type="ECO:0000256" key="6">
    <source>
        <dbReference type="ARBA" id="ARBA00022833"/>
    </source>
</evidence>
<keyword evidence="6" id="KW-0862">Zinc</keyword>
<dbReference type="SUPFAM" id="SSF54001">
    <property type="entry name" value="Cysteine proteinases"/>
    <property type="match status" value="1"/>
</dbReference>
<evidence type="ECO:0000256" key="1">
    <source>
        <dbReference type="ARBA" id="ARBA00007074"/>
    </source>
</evidence>
<evidence type="ECO:0000256" key="2">
    <source>
        <dbReference type="ARBA" id="ARBA00022670"/>
    </source>
</evidence>
<dbReference type="CDD" id="cd08073">
    <property type="entry name" value="MPN_NLPC_P60"/>
    <property type="match status" value="1"/>
</dbReference>
<dbReference type="SUPFAM" id="SSF102712">
    <property type="entry name" value="JAB1/MPN domain"/>
    <property type="match status" value="1"/>
</dbReference>
<feature type="domain" description="NlpC/P60" evidence="8">
    <location>
        <begin position="101"/>
        <end position="255"/>
    </location>
</feature>
<protein>
    <submittedName>
        <fullName evidence="9">Proteasome lid subunit RPN8/RPN11</fullName>
    </submittedName>
</protein>
<evidence type="ECO:0000256" key="5">
    <source>
        <dbReference type="ARBA" id="ARBA00022807"/>
    </source>
</evidence>
<dbReference type="GO" id="GO:0008235">
    <property type="term" value="F:metalloexopeptidase activity"/>
    <property type="evidence" value="ECO:0007669"/>
    <property type="project" value="TreeGrafter"/>
</dbReference>
<keyword evidence="3" id="KW-0479">Metal-binding</keyword>
<dbReference type="EMBL" id="QLTR01000014">
    <property type="protein sequence ID" value="RAS62624.1"/>
    <property type="molecule type" value="Genomic_DNA"/>
</dbReference>
<keyword evidence="7" id="KW-0482">Metalloprotease</keyword>
<dbReference type="GO" id="GO:0008270">
    <property type="term" value="F:zinc ion binding"/>
    <property type="evidence" value="ECO:0007669"/>
    <property type="project" value="TreeGrafter"/>
</dbReference>
<dbReference type="GO" id="GO:0006508">
    <property type="term" value="P:proteolysis"/>
    <property type="evidence" value="ECO:0007669"/>
    <property type="project" value="UniProtKB-KW"/>
</dbReference>
<dbReference type="RefSeq" id="WP_112404071.1">
    <property type="nucleotide sequence ID" value="NZ_QLTR01000014.1"/>
</dbReference>
<sequence length="258" mass="29586">MRAHIKKAIEKHAIADYPRECCGVIVAIGGKQKYIPCRNVAENNIDFRLSAEDYASAEDVGQVLSIVHSHIDRDAYPSEADKVSCEQTGIPWHIVSVSCDAGDSEPSVRQWHSFEPTGYEAPLVGREFFHGSLDCYGLIRDFYSREMNIEIPDFNREDFWWQRKDAPELYLENFEKAGFYQVDDAPKFGDVVLMQYRSDKTNHGGVYIGNCSLKTQSDLHQVPNALLHHPMPRLSERVVYSGYWQDITRMIVRHKDAQ</sequence>
<dbReference type="InterPro" id="IPR000555">
    <property type="entry name" value="JAMM/MPN+_dom"/>
</dbReference>
<dbReference type="SMART" id="SM00232">
    <property type="entry name" value="JAB_MPN"/>
    <property type="match status" value="1"/>
</dbReference>
<keyword evidence="2" id="KW-0645">Protease</keyword>
<evidence type="ECO:0000256" key="3">
    <source>
        <dbReference type="ARBA" id="ARBA00022723"/>
    </source>
</evidence>
<dbReference type="Proteomes" id="UP000248729">
    <property type="component" value="Unassembled WGS sequence"/>
</dbReference>
<proteinExistence type="inferred from homology"/>
<evidence type="ECO:0000313" key="10">
    <source>
        <dbReference type="Proteomes" id="UP000248729"/>
    </source>
</evidence>
<dbReference type="InterPro" id="IPR000064">
    <property type="entry name" value="NLP_P60_dom"/>
</dbReference>
<dbReference type="InterPro" id="IPR051929">
    <property type="entry name" value="VirAsm_ModProt"/>
</dbReference>
<dbReference type="GO" id="GO:0008234">
    <property type="term" value="F:cysteine-type peptidase activity"/>
    <property type="evidence" value="ECO:0007669"/>
    <property type="project" value="UniProtKB-KW"/>
</dbReference>
<comment type="similarity">
    <text evidence="1">Belongs to the peptidase C40 family.</text>
</comment>
<organism evidence="9 10">
    <name type="scientific">Vibrio diazotrophicus</name>
    <dbReference type="NCBI Taxonomy" id="685"/>
    <lineage>
        <taxon>Bacteria</taxon>
        <taxon>Pseudomonadati</taxon>
        <taxon>Pseudomonadota</taxon>
        <taxon>Gammaproteobacteria</taxon>
        <taxon>Vibrionales</taxon>
        <taxon>Vibrionaceae</taxon>
        <taxon>Vibrio</taxon>
    </lineage>
</organism>
<dbReference type="Gene3D" id="3.40.140.10">
    <property type="entry name" value="Cytidine Deaminase, domain 2"/>
    <property type="match status" value="1"/>
</dbReference>
<evidence type="ECO:0000259" key="8">
    <source>
        <dbReference type="PROSITE" id="PS51935"/>
    </source>
</evidence>
<dbReference type="AlphaFoldDB" id="A0A329EIP6"/>
<evidence type="ECO:0000313" key="9">
    <source>
        <dbReference type="EMBL" id="RAS62624.1"/>
    </source>
</evidence>
<dbReference type="Pfam" id="PF00877">
    <property type="entry name" value="NLPC_P60"/>
    <property type="match status" value="1"/>
</dbReference>
<dbReference type="InterPro" id="IPR038765">
    <property type="entry name" value="Papain-like_cys_pep_sf"/>
</dbReference>
<gene>
    <name evidence="9" type="ORF">DET48_11418</name>
</gene>
<reference evidence="9 10" key="1">
    <citation type="submission" date="2018-06" db="EMBL/GenBank/DDBJ databases">
        <title>Freshwater and sediment microbial communities from various areas in North America, analyzing microbe dynamics in response to fracking.</title>
        <authorList>
            <person name="Lamendella R."/>
        </authorList>
    </citation>
    <scope>NUCLEOTIDE SEQUENCE [LARGE SCALE GENOMIC DNA]</scope>
    <source>
        <strain evidence="9 10">99A</strain>
    </source>
</reference>
<dbReference type="GO" id="GO:0000502">
    <property type="term" value="C:proteasome complex"/>
    <property type="evidence" value="ECO:0007669"/>
    <property type="project" value="UniProtKB-KW"/>
</dbReference>
<keyword evidence="4" id="KW-0378">Hydrolase</keyword>
<dbReference type="PANTHER" id="PTHR34858:SF1">
    <property type="entry name" value="CYSO-CYSTEINE PEPTIDASE"/>
    <property type="match status" value="1"/>
</dbReference>
<keyword evidence="5" id="KW-0788">Thiol protease</keyword>
<dbReference type="Gene3D" id="3.90.1720.10">
    <property type="entry name" value="endopeptidase domain like (from Nostoc punctiforme)"/>
    <property type="match status" value="1"/>
</dbReference>
<comment type="caution">
    <text evidence="9">The sequence shown here is derived from an EMBL/GenBank/DDBJ whole genome shotgun (WGS) entry which is preliminary data.</text>
</comment>
<dbReference type="Pfam" id="PF14464">
    <property type="entry name" value="Prok-JAB"/>
    <property type="match status" value="1"/>
</dbReference>
<accession>A0A329EIP6</accession>
<dbReference type="InterPro" id="IPR028090">
    <property type="entry name" value="JAB_dom_prok"/>
</dbReference>
<dbReference type="PANTHER" id="PTHR34858">
    <property type="entry name" value="CYSO-CYSTEINE PEPTIDASE"/>
    <property type="match status" value="1"/>
</dbReference>
<dbReference type="PROSITE" id="PS51935">
    <property type="entry name" value="NLPC_P60"/>
    <property type="match status" value="1"/>
</dbReference>
<evidence type="ECO:0000256" key="7">
    <source>
        <dbReference type="ARBA" id="ARBA00023049"/>
    </source>
</evidence>